<keyword evidence="1" id="KW-0472">Membrane</keyword>
<evidence type="ECO:0000313" key="3">
    <source>
        <dbReference type="Proteomes" id="UP000009168"/>
    </source>
</evidence>
<name>W7X631_TETTS</name>
<dbReference type="RefSeq" id="XP_012654606.1">
    <property type="nucleotide sequence ID" value="XM_012799152.1"/>
</dbReference>
<dbReference type="KEGG" id="tet:TTHERM_001277473"/>
<proteinExistence type="predicted"/>
<feature type="transmembrane region" description="Helical" evidence="1">
    <location>
        <begin position="6"/>
        <end position="26"/>
    </location>
</feature>
<dbReference type="Proteomes" id="UP000009168">
    <property type="component" value="Unassembled WGS sequence"/>
</dbReference>
<gene>
    <name evidence="2" type="ORF">TTHERM_001277473</name>
</gene>
<sequence length="116" mass="14189">MSCCLYNACLILLYAIACMLFYNPIFRYRLCRYIYLFCMRFLLLLFNILVTKLLSINLSFLIDQQYHFLLKTYLPFFFLFIYAYFFLIIFNANSSYKQNSQQKMFVLDSFFNSKYI</sequence>
<accession>W7X631</accession>
<dbReference type="InParanoid" id="W7X631"/>
<dbReference type="EMBL" id="GG662561">
    <property type="protein sequence ID" value="EWS72852.1"/>
    <property type="molecule type" value="Genomic_DNA"/>
</dbReference>
<feature type="transmembrane region" description="Helical" evidence="1">
    <location>
        <begin position="33"/>
        <end position="54"/>
    </location>
</feature>
<keyword evidence="1 2" id="KW-0812">Transmembrane</keyword>
<protein>
    <submittedName>
        <fullName evidence="2">Transmembrane protein, putative</fullName>
    </submittedName>
</protein>
<evidence type="ECO:0000313" key="2">
    <source>
        <dbReference type="EMBL" id="EWS72852.1"/>
    </source>
</evidence>
<dbReference type="GeneID" id="24442070"/>
<reference evidence="3" key="1">
    <citation type="journal article" date="2006" name="PLoS Biol.">
        <title>Macronuclear genome sequence of the ciliate Tetrahymena thermophila, a model eukaryote.</title>
        <authorList>
            <person name="Eisen J.A."/>
            <person name="Coyne R.S."/>
            <person name="Wu M."/>
            <person name="Wu D."/>
            <person name="Thiagarajan M."/>
            <person name="Wortman J.R."/>
            <person name="Badger J.H."/>
            <person name="Ren Q."/>
            <person name="Amedeo P."/>
            <person name="Jones K.M."/>
            <person name="Tallon L.J."/>
            <person name="Delcher A.L."/>
            <person name="Salzberg S.L."/>
            <person name="Silva J.C."/>
            <person name="Haas B.J."/>
            <person name="Majoros W.H."/>
            <person name="Farzad M."/>
            <person name="Carlton J.M."/>
            <person name="Smith R.K. Jr."/>
            <person name="Garg J."/>
            <person name="Pearlman R.E."/>
            <person name="Karrer K.M."/>
            <person name="Sun L."/>
            <person name="Manning G."/>
            <person name="Elde N.C."/>
            <person name="Turkewitz A.P."/>
            <person name="Asai D.J."/>
            <person name="Wilkes D.E."/>
            <person name="Wang Y."/>
            <person name="Cai H."/>
            <person name="Collins K."/>
            <person name="Stewart B.A."/>
            <person name="Lee S.R."/>
            <person name="Wilamowska K."/>
            <person name="Weinberg Z."/>
            <person name="Ruzzo W.L."/>
            <person name="Wloga D."/>
            <person name="Gaertig J."/>
            <person name="Frankel J."/>
            <person name="Tsao C.-C."/>
            <person name="Gorovsky M.A."/>
            <person name="Keeling P.J."/>
            <person name="Waller R.F."/>
            <person name="Patron N.J."/>
            <person name="Cherry J.M."/>
            <person name="Stover N.A."/>
            <person name="Krieger C.J."/>
            <person name="del Toro C."/>
            <person name="Ryder H.F."/>
            <person name="Williamson S.C."/>
            <person name="Barbeau R.A."/>
            <person name="Hamilton E.P."/>
            <person name="Orias E."/>
        </authorList>
    </citation>
    <scope>NUCLEOTIDE SEQUENCE [LARGE SCALE GENOMIC DNA]</scope>
    <source>
        <strain evidence="3">SB210</strain>
    </source>
</reference>
<keyword evidence="3" id="KW-1185">Reference proteome</keyword>
<feature type="transmembrane region" description="Helical" evidence="1">
    <location>
        <begin position="74"/>
        <end position="94"/>
    </location>
</feature>
<keyword evidence="1" id="KW-1133">Transmembrane helix</keyword>
<evidence type="ECO:0000256" key="1">
    <source>
        <dbReference type="SAM" id="Phobius"/>
    </source>
</evidence>
<dbReference type="AlphaFoldDB" id="W7X631"/>
<organism evidence="2 3">
    <name type="scientific">Tetrahymena thermophila (strain SB210)</name>
    <dbReference type="NCBI Taxonomy" id="312017"/>
    <lineage>
        <taxon>Eukaryota</taxon>
        <taxon>Sar</taxon>
        <taxon>Alveolata</taxon>
        <taxon>Ciliophora</taxon>
        <taxon>Intramacronucleata</taxon>
        <taxon>Oligohymenophorea</taxon>
        <taxon>Hymenostomatida</taxon>
        <taxon>Tetrahymenina</taxon>
        <taxon>Tetrahymenidae</taxon>
        <taxon>Tetrahymena</taxon>
    </lineage>
</organism>